<proteinExistence type="predicted"/>
<keyword evidence="4" id="KW-0238">DNA-binding</keyword>
<name>A0A0F4NL50_9VIBR</name>
<evidence type="ECO:0000313" key="9">
    <source>
        <dbReference type="EMBL" id="KJY82761.1"/>
    </source>
</evidence>
<feature type="domain" description="Response regulatory" evidence="7">
    <location>
        <begin position="7"/>
        <end position="122"/>
    </location>
</feature>
<dbReference type="GO" id="GO:0000156">
    <property type="term" value="F:phosphorelay response regulator activity"/>
    <property type="evidence" value="ECO:0007669"/>
    <property type="project" value="InterPro"/>
</dbReference>
<evidence type="ECO:0000256" key="3">
    <source>
        <dbReference type="ARBA" id="ARBA00023015"/>
    </source>
</evidence>
<feature type="domain" description="HTH LytTR-type" evidence="8">
    <location>
        <begin position="158"/>
        <end position="263"/>
    </location>
</feature>
<sequence>MTFKGFSAVIADDEPVLRHHLNKMLADSWPQLEIVGQAKNGQEALEMVEQLAPDIVFLDIKMPQLDGMSAAKALSKTHSRTQVVFITAYDEFALQAFEANALDYLLKPLSEQRLDQCIAKLKQRLESELPSPPHNMAALLNQIQQLGQRSAPTYLSWLKASKGDDIHLISVADVLYFKAEDKYVSVFCKEENQTVEYLLRTSLKELIQQLNPEHFWQIHRSTIVNVSAVEKVKRVITGKMEVVIGNTKLPISRAMQSQFTNLW</sequence>
<keyword evidence="2" id="KW-0902">Two-component regulatory system</keyword>
<dbReference type="InterPro" id="IPR046947">
    <property type="entry name" value="LytR-like"/>
</dbReference>
<accession>A0A0F4NL50</accession>
<dbReference type="InterPro" id="IPR001789">
    <property type="entry name" value="Sig_transdc_resp-reg_receiver"/>
</dbReference>
<keyword evidence="3" id="KW-0805">Transcription regulation</keyword>
<reference evidence="9 10" key="1">
    <citation type="journal article" date="2015" name="BMC Genomics">
        <title>Genome mining reveals unlocked bioactive potential of marine Gram-negative bacteria.</title>
        <authorList>
            <person name="Machado H."/>
            <person name="Sonnenschein E.C."/>
            <person name="Melchiorsen J."/>
            <person name="Gram L."/>
        </authorList>
    </citation>
    <scope>NUCLEOTIDE SEQUENCE [LARGE SCALE GENOMIC DNA]</scope>
    <source>
        <strain evidence="9 10">S2757</strain>
    </source>
</reference>
<dbReference type="FunFam" id="3.40.50.2300:FF:000051">
    <property type="entry name" value="Two-component response regulator yehT"/>
    <property type="match status" value="1"/>
</dbReference>
<dbReference type="SMART" id="SM00448">
    <property type="entry name" value="REC"/>
    <property type="match status" value="1"/>
</dbReference>
<dbReference type="AlphaFoldDB" id="A0A0F4NL50"/>
<dbReference type="GO" id="GO:0003677">
    <property type="term" value="F:DNA binding"/>
    <property type="evidence" value="ECO:0007669"/>
    <property type="project" value="UniProtKB-KW"/>
</dbReference>
<keyword evidence="5" id="KW-0804">Transcription</keyword>
<evidence type="ECO:0000256" key="5">
    <source>
        <dbReference type="ARBA" id="ARBA00023163"/>
    </source>
</evidence>
<evidence type="ECO:0000256" key="4">
    <source>
        <dbReference type="ARBA" id="ARBA00023125"/>
    </source>
</evidence>
<dbReference type="STRING" id="579748.TW81_11090"/>
<evidence type="ECO:0000256" key="1">
    <source>
        <dbReference type="ARBA" id="ARBA00022553"/>
    </source>
</evidence>
<evidence type="ECO:0000259" key="7">
    <source>
        <dbReference type="PROSITE" id="PS50110"/>
    </source>
</evidence>
<evidence type="ECO:0000259" key="8">
    <source>
        <dbReference type="PROSITE" id="PS50930"/>
    </source>
</evidence>
<dbReference type="PROSITE" id="PS50110">
    <property type="entry name" value="RESPONSE_REGULATORY"/>
    <property type="match status" value="1"/>
</dbReference>
<comment type="caution">
    <text evidence="9">The sequence shown here is derived from an EMBL/GenBank/DDBJ whole genome shotgun (WGS) entry which is preliminary data.</text>
</comment>
<keyword evidence="10" id="KW-1185">Reference proteome</keyword>
<protein>
    <submittedName>
        <fullName evidence="9">Chemotaxis protein CheY</fullName>
    </submittedName>
</protein>
<dbReference type="PANTHER" id="PTHR37299">
    <property type="entry name" value="TRANSCRIPTIONAL REGULATOR-RELATED"/>
    <property type="match status" value="1"/>
</dbReference>
<dbReference type="Gene3D" id="3.40.50.2300">
    <property type="match status" value="1"/>
</dbReference>
<evidence type="ECO:0000256" key="2">
    <source>
        <dbReference type="ARBA" id="ARBA00023012"/>
    </source>
</evidence>
<dbReference type="Gene3D" id="2.40.50.1020">
    <property type="entry name" value="LytTr DNA-binding domain"/>
    <property type="match status" value="1"/>
</dbReference>
<evidence type="ECO:0000256" key="6">
    <source>
        <dbReference type="PROSITE-ProRule" id="PRU00169"/>
    </source>
</evidence>
<dbReference type="CDD" id="cd17532">
    <property type="entry name" value="REC_LytTR_AlgR-like"/>
    <property type="match status" value="1"/>
</dbReference>
<dbReference type="Pfam" id="PF00072">
    <property type="entry name" value="Response_reg"/>
    <property type="match status" value="1"/>
</dbReference>
<dbReference type="RefSeq" id="WP_045955785.1">
    <property type="nucleotide sequence ID" value="NZ_JXXV01000018.1"/>
</dbReference>
<dbReference type="InterPro" id="IPR011006">
    <property type="entry name" value="CheY-like_superfamily"/>
</dbReference>
<dbReference type="SUPFAM" id="SSF52172">
    <property type="entry name" value="CheY-like"/>
    <property type="match status" value="1"/>
</dbReference>
<dbReference type="InterPro" id="IPR007492">
    <property type="entry name" value="LytTR_DNA-bd_dom"/>
</dbReference>
<dbReference type="Pfam" id="PF04397">
    <property type="entry name" value="LytTR"/>
    <property type="match status" value="1"/>
</dbReference>
<gene>
    <name evidence="9" type="ORF">TW81_11090</name>
</gene>
<evidence type="ECO:0000313" key="10">
    <source>
        <dbReference type="Proteomes" id="UP000033673"/>
    </source>
</evidence>
<feature type="modified residue" description="4-aspartylphosphate" evidence="6">
    <location>
        <position position="59"/>
    </location>
</feature>
<dbReference type="EMBL" id="JXXV01000018">
    <property type="protein sequence ID" value="KJY82761.1"/>
    <property type="molecule type" value="Genomic_DNA"/>
</dbReference>
<dbReference type="OrthoDB" id="236568at2"/>
<dbReference type="PANTHER" id="PTHR37299:SF1">
    <property type="entry name" value="STAGE 0 SPORULATION PROTEIN A HOMOLOG"/>
    <property type="match status" value="1"/>
</dbReference>
<dbReference type="PATRIC" id="fig|579748.3.peg.2287"/>
<organism evidence="9 10">
    <name type="scientific">Vibrio galatheae</name>
    <dbReference type="NCBI Taxonomy" id="579748"/>
    <lineage>
        <taxon>Bacteria</taxon>
        <taxon>Pseudomonadati</taxon>
        <taxon>Pseudomonadota</taxon>
        <taxon>Gammaproteobacteria</taxon>
        <taxon>Vibrionales</taxon>
        <taxon>Vibrionaceae</taxon>
        <taxon>Vibrio</taxon>
    </lineage>
</organism>
<dbReference type="Proteomes" id="UP000033673">
    <property type="component" value="Unassembled WGS sequence"/>
</dbReference>
<dbReference type="SMART" id="SM00850">
    <property type="entry name" value="LytTR"/>
    <property type="match status" value="1"/>
</dbReference>
<dbReference type="PROSITE" id="PS50930">
    <property type="entry name" value="HTH_LYTTR"/>
    <property type="match status" value="1"/>
</dbReference>
<keyword evidence="1 6" id="KW-0597">Phosphoprotein</keyword>